<dbReference type="KEGG" id="rec:RHECIAT_CH0003349"/>
<dbReference type="HOGENOM" id="CLU_2452475_0_0_5"/>
<evidence type="ECO:0000313" key="2">
    <source>
        <dbReference type="EMBL" id="ACE92297.1"/>
    </source>
</evidence>
<proteinExistence type="predicted"/>
<evidence type="ECO:0000313" key="3">
    <source>
        <dbReference type="Proteomes" id="UP000008817"/>
    </source>
</evidence>
<protein>
    <submittedName>
        <fullName evidence="2">Uncharacterized protein</fullName>
    </submittedName>
</protein>
<dbReference type="AlphaFoldDB" id="B3PVS7"/>
<name>B3PVS7_RHIE6</name>
<gene>
    <name evidence="2" type="ordered locus">RHECIAT_CH0003349</name>
</gene>
<feature type="region of interest" description="Disordered" evidence="1">
    <location>
        <begin position="1"/>
        <end position="42"/>
    </location>
</feature>
<accession>B3PVS7</accession>
<feature type="compositionally biased region" description="Polar residues" evidence="1">
    <location>
        <begin position="31"/>
        <end position="42"/>
    </location>
</feature>
<reference evidence="2 3" key="1">
    <citation type="submission" date="2008-04" db="EMBL/GenBank/DDBJ databases">
        <title>Genome diversity and DNA divergence of Rhizobium etli.</title>
        <authorList>
            <person name="Gonzalez V."/>
            <person name="Acosta J.L."/>
            <person name="Santamaria R.I."/>
            <person name="Bustos P."/>
            <person name="Hernandez-Gonzalez I.L."/>
            <person name="Fernandez J.L."/>
            <person name="Diaz R."/>
            <person name="Flores M."/>
            <person name="Mora J."/>
            <person name="Palacios R."/>
            <person name="Davila G."/>
        </authorList>
    </citation>
    <scope>NUCLEOTIDE SEQUENCE [LARGE SCALE GENOMIC DNA]</scope>
    <source>
        <strain evidence="2 3">CIAT 652</strain>
    </source>
</reference>
<organism evidence="2 3">
    <name type="scientific">Rhizobium etli (strain CIAT 652)</name>
    <dbReference type="NCBI Taxonomy" id="491916"/>
    <lineage>
        <taxon>Bacteria</taxon>
        <taxon>Pseudomonadati</taxon>
        <taxon>Pseudomonadota</taxon>
        <taxon>Alphaproteobacteria</taxon>
        <taxon>Hyphomicrobiales</taxon>
        <taxon>Rhizobiaceae</taxon>
        <taxon>Rhizobium/Agrobacterium group</taxon>
        <taxon>Rhizobium</taxon>
    </lineage>
</organism>
<sequence length="89" mass="9481">MTSPRRSPARHPARNPPLPENQETKPMIKTSAKSSLPSETRSNMAPYADCHVVPLAVVEVPPPMTLSAFVALAKAATGDRCGVETSVND</sequence>
<dbReference type="Proteomes" id="UP000008817">
    <property type="component" value="Chromosome"/>
</dbReference>
<evidence type="ECO:0000256" key="1">
    <source>
        <dbReference type="SAM" id="MobiDB-lite"/>
    </source>
</evidence>
<dbReference type="EMBL" id="CP001074">
    <property type="protein sequence ID" value="ACE92297.1"/>
    <property type="molecule type" value="Genomic_DNA"/>
</dbReference>